<protein>
    <submittedName>
        <fullName evidence="2">Uncharacterized protein</fullName>
    </submittedName>
</protein>
<keyword evidence="1" id="KW-1133">Transmembrane helix</keyword>
<name>A0A8S9ZFG6_9BILA</name>
<dbReference type="Proteomes" id="UP000605970">
    <property type="component" value="Unassembled WGS sequence"/>
</dbReference>
<organism evidence="2 3">
    <name type="scientific">Meloidogyne graminicola</name>
    <dbReference type="NCBI Taxonomy" id="189291"/>
    <lineage>
        <taxon>Eukaryota</taxon>
        <taxon>Metazoa</taxon>
        <taxon>Ecdysozoa</taxon>
        <taxon>Nematoda</taxon>
        <taxon>Chromadorea</taxon>
        <taxon>Rhabditida</taxon>
        <taxon>Tylenchina</taxon>
        <taxon>Tylenchomorpha</taxon>
        <taxon>Tylenchoidea</taxon>
        <taxon>Meloidogynidae</taxon>
        <taxon>Meloidogyninae</taxon>
        <taxon>Meloidogyne</taxon>
    </lineage>
</organism>
<proteinExistence type="predicted"/>
<comment type="caution">
    <text evidence="2">The sequence shown here is derived from an EMBL/GenBank/DDBJ whole genome shotgun (WGS) entry which is preliminary data.</text>
</comment>
<evidence type="ECO:0000313" key="2">
    <source>
        <dbReference type="EMBL" id="KAF7632053.1"/>
    </source>
</evidence>
<gene>
    <name evidence="2" type="ORF">Mgra_00008502</name>
</gene>
<dbReference type="EMBL" id="JABEBT010000113">
    <property type="protein sequence ID" value="KAF7632053.1"/>
    <property type="molecule type" value="Genomic_DNA"/>
</dbReference>
<keyword evidence="3" id="KW-1185">Reference proteome</keyword>
<evidence type="ECO:0000313" key="3">
    <source>
        <dbReference type="Proteomes" id="UP000605970"/>
    </source>
</evidence>
<accession>A0A8S9ZFG6</accession>
<keyword evidence="1" id="KW-0812">Transmembrane</keyword>
<evidence type="ECO:0000256" key="1">
    <source>
        <dbReference type="SAM" id="Phobius"/>
    </source>
</evidence>
<sequence length="51" mass="6692">MFEKHLQCWYQCIYCLMFEKHVTMFVLMYFYYCLMFEKHLQYWCQCIFTIY</sequence>
<feature type="transmembrane region" description="Helical" evidence="1">
    <location>
        <begin position="12"/>
        <end position="32"/>
    </location>
</feature>
<dbReference type="AlphaFoldDB" id="A0A8S9ZFG6"/>
<keyword evidence="1" id="KW-0472">Membrane</keyword>
<reference evidence="2" key="1">
    <citation type="journal article" date="2020" name="Ecol. Evol.">
        <title>Genome structure and content of the rice root-knot nematode (Meloidogyne graminicola).</title>
        <authorList>
            <person name="Phan N.T."/>
            <person name="Danchin E.G.J."/>
            <person name="Klopp C."/>
            <person name="Perfus-Barbeoch L."/>
            <person name="Kozlowski D.K."/>
            <person name="Koutsovoulos G.D."/>
            <person name="Lopez-Roques C."/>
            <person name="Bouchez O."/>
            <person name="Zahm M."/>
            <person name="Besnard G."/>
            <person name="Bellafiore S."/>
        </authorList>
    </citation>
    <scope>NUCLEOTIDE SEQUENCE</scope>
    <source>
        <strain evidence="2">VN-18</strain>
    </source>
</reference>